<dbReference type="InterPro" id="IPR043777">
    <property type="entry name" value="DUF5719"/>
</dbReference>
<keyword evidence="2" id="KW-1185">Reference proteome</keyword>
<protein>
    <submittedName>
        <fullName evidence="1">DUF5719 family protein</fullName>
    </submittedName>
</protein>
<gene>
    <name evidence="1" type="ORF">MHL29_08465</name>
</gene>
<accession>A0ABS9Q214</accession>
<proteinExistence type="predicted"/>
<name>A0ABS9Q214_9MICO</name>
<reference evidence="1 2" key="1">
    <citation type="submission" date="2022-02" db="EMBL/GenBank/DDBJ databases">
        <title>Uncovering new skin microbiome diversity through culturing and metagenomics.</title>
        <authorList>
            <person name="Conlan S."/>
            <person name="Deming C."/>
            <person name="Nisc Comparative Sequencing Program N."/>
            <person name="Segre J.A."/>
        </authorList>
    </citation>
    <scope>NUCLEOTIDE SEQUENCE [LARGE SCALE GENOMIC DNA]</scope>
    <source>
        <strain evidence="1 2">ACRQZ</strain>
    </source>
</reference>
<sequence length="499" mass="49204">MSGAGLLRVVGVVVVGAAVVAGSGAVDGRVTVPGAPRAAAPETAPPARPVATRTLVCPGQETVGVPGLPAEPGATPVDLVAVAAPDGVSAARGRELPAGILQVGPTDAADAQRVTAPGSAATARLAGPRSGVVTATQRLAPALAAVQRSLATSGERAALVSVPCGVPVTDAWFPAGAGQAGRQEHLVLTNPHETPVTVDVTLHGATGPIASVAGRDVVVEPRGRTVVLLDALDGTEASPTAQVHVRGGTVHASLHDGWLDGITARGADDVAPSATGQDLVVPGLVVAGPDDPTVVRVAGVADRATEVRVTTLGPNGPVGDPLRPVRIPAGASRDVGLPSLPAGTYGVRVSATAPVAAAAYLGRADGRRPQGSGSVGAPVRDFAWVPAVPALDDLAGLPLGQPEGARLRHRVALTNPGDTAVATTVTVVGGDGSTAPRRVDVPARGTSAVDVGDATSVWVSAAQGVRAAVVSEADGGLVTVAPLVAPWQTTTPYVLSPSR</sequence>
<evidence type="ECO:0000313" key="1">
    <source>
        <dbReference type="EMBL" id="MCG7321917.1"/>
    </source>
</evidence>
<organism evidence="1 2">
    <name type="scientific">Arsenicicoccus bolidensis</name>
    <dbReference type="NCBI Taxonomy" id="229480"/>
    <lineage>
        <taxon>Bacteria</taxon>
        <taxon>Bacillati</taxon>
        <taxon>Actinomycetota</taxon>
        <taxon>Actinomycetes</taxon>
        <taxon>Micrococcales</taxon>
        <taxon>Intrasporangiaceae</taxon>
        <taxon>Arsenicicoccus</taxon>
    </lineage>
</organism>
<comment type="caution">
    <text evidence="1">The sequence shown here is derived from an EMBL/GenBank/DDBJ whole genome shotgun (WGS) entry which is preliminary data.</text>
</comment>
<dbReference type="Pfam" id="PF18986">
    <property type="entry name" value="DUF5719"/>
    <property type="match status" value="1"/>
</dbReference>
<dbReference type="RefSeq" id="WP_029211589.1">
    <property type="nucleotide sequence ID" value="NZ_JAKRCV010000021.1"/>
</dbReference>
<dbReference type="Proteomes" id="UP001521931">
    <property type="component" value="Unassembled WGS sequence"/>
</dbReference>
<dbReference type="EMBL" id="JAKRCV010000021">
    <property type="protein sequence ID" value="MCG7321917.1"/>
    <property type="molecule type" value="Genomic_DNA"/>
</dbReference>
<evidence type="ECO:0000313" key="2">
    <source>
        <dbReference type="Proteomes" id="UP001521931"/>
    </source>
</evidence>